<dbReference type="EMBL" id="FPKR01000006">
    <property type="protein sequence ID" value="SFZ75813.1"/>
    <property type="molecule type" value="Genomic_DNA"/>
</dbReference>
<evidence type="ECO:0008006" key="4">
    <source>
        <dbReference type="Google" id="ProtNLM"/>
    </source>
</evidence>
<keyword evidence="1" id="KW-0472">Membrane</keyword>
<evidence type="ECO:0000256" key="1">
    <source>
        <dbReference type="SAM" id="Phobius"/>
    </source>
</evidence>
<dbReference type="Proteomes" id="UP000186513">
    <property type="component" value="Unassembled WGS sequence"/>
</dbReference>
<dbReference type="PANTHER" id="PTHR37826">
    <property type="entry name" value="FLOTILLIN BAND_7_5 DOMAIN PROTEIN"/>
    <property type="match status" value="1"/>
</dbReference>
<reference evidence="2 3" key="1">
    <citation type="submission" date="2016-11" db="EMBL/GenBank/DDBJ databases">
        <authorList>
            <person name="Jaros S."/>
            <person name="Januszkiewicz K."/>
            <person name="Wedrychowicz H."/>
        </authorList>
    </citation>
    <scope>NUCLEOTIDE SEQUENCE [LARGE SCALE GENOMIC DNA]</scope>
    <source>
        <strain evidence="2 3">DSM 18899</strain>
    </source>
</reference>
<name>A0A1K2HGG9_9NEIS</name>
<dbReference type="Gene3D" id="2.20.28.30">
    <property type="entry name" value="RNA polymerase ii, chain L"/>
    <property type="match status" value="1"/>
</dbReference>
<organism evidence="2 3">
    <name type="scientific">Chitinimonas taiwanensis DSM 18899</name>
    <dbReference type="NCBI Taxonomy" id="1121279"/>
    <lineage>
        <taxon>Bacteria</taxon>
        <taxon>Pseudomonadati</taxon>
        <taxon>Pseudomonadota</taxon>
        <taxon>Betaproteobacteria</taxon>
        <taxon>Neisseriales</taxon>
        <taxon>Chitinibacteraceae</taxon>
        <taxon>Chitinimonas</taxon>
    </lineage>
</organism>
<gene>
    <name evidence="2" type="ORF">SAMN02745887_01753</name>
</gene>
<accession>A0A1K2HGG9</accession>
<keyword evidence="1" id="KW-0812">Transmembrane</keyword>
<dbReference type="AlphaFoldDB" id="A0A1K2HGG9"/>
<proteinExistence type="predicted"/>
<protein>
    <recommendedName>
        <fullName evidence="4">Replication restart DNA helicase PriA</fullName>
    </recommendedName>
</protein>
<evidence type="ECO:0000313" key="2">
    <source>
        <dbReference type="EMBL" id="SFZ75813.1"/>
    </source>
</evidence>
<dbReference type="STRING" id="1121279.SAMN02745887_01753"/>
<evidence type="ECO:0000313" key="3">
    <source>
        <dbReference type="Proteomes" id="UP000186513"/>
    </source>
</evidence>
<keyword evidence="3" id="KW-1185">Reference proteome</keyword>
<keyword evidence="1" id="KW-1133">Transmembrane helix</keyword>
<sequence>MSPAYDGRFAVVDKHENMHTRYYPCSACGAKLEYAPGQHALRCPYCGSENALEEAAPQQVEQALEELDYAAFLAQAAGDEPAIELQTVKCPGCGAASQLAAHITADRCPFCAVPLIASNAYAKRSLRPRAVAAFEVPEAAAREQFRSWIHGLWFAPNALKRAYRAASGLQGLYLPYWTYDSDTLTPYQGERGDHYYVTQSYEENGVRKTRQVQHTRWSAASGQVSLHFDDVLVPASQSLPREYLDKLEPWKLGALQPYREDYLAGFTVEAYQIGLADGFDGARARMEPQIRSAICRDIGGDVQRIHRMAPQYREISFKHILLPVWLSSYQYGGKTWRFLVNGQTGEVQGERPWSAWKITFAILAALLVLGALIYLSELQ</sequence>
<dbReference type="PANTHER" id="PTHR37826:SF3">
    <property type="entry name" value="J DOMAIN-CONTAINING PROTEIN"/>
    <property type="match status" value="1"/>
</dbReference>
<feature type="transmembrane region" description="Helical" evidence="1">
    <location>
        <begin position="353"/>
        <end position="375"/>
    </location>
</feature>